<dbReference type="InterPro" id="IPR006689">
    <property type="entry name" value="Small_GTPase_ARF/SAR"/>
</dbReference>
<dbReference type="Gene3D" id="3.40.50.300">
    <property type="entry name" value="P-loop containing nucleotide triphosphate hydrolases"/>
    <property type="match status" value="1"/>
</dbReference>
<keyword evidence="1" id="KW-0547">Nucleotide-binding</keyword>
<reference evidence="3" key="1">
    <citation type="submission" date="2021-12" db="EMBL/GenBank/DDBJ databases">
        <authorList>
            <person name="King R."/>
        </authorList>
    </citation>
    <scope>NUCLEOTIDE SEQUENCE</scope>
</reference>
<dbReference type="SUPFAM" id="SSF52540">
    <property type="entry name" value="P-loop containing nucleoside triphosphate hydrolases"/>
    <property type="match status" value="1"/>
</dbReference>
<accession>A0ABN8BCL1</accession>
<name>A0ABN8BCL1_CHISP</name>
<keyword evidence="4" id="KW-1185">Reference proteome</keyword>
<evidence type="ECO:0000256" key="1">
    <source>
        <dbReference type="ARBA" id="ARBA00022741"/>
    </source>
</evidence>
<keyword evidence="2" id="KW-0342">GTP-binding</keyword>
<dbReference type="EMBL" id="OU963898">
    <property type="protein sequence ID" value="CAH0405678.1"/>
    <property type="molecule type" value="Genomic_DNA"/>
</dbReference>
<evidence type="ECO:0000313" key="3">
    <source>
        <dbReference type="EMBL" id="CAH0405678.1"/>
    </source>
</evidence>
<protein>
    <recommendedName>
        <fullName evidence="5">G domain-containing protein</fullName>
    </recommendedName>
</protein>
<dbReference type="PANTHER" id="PTHR46688">
    <property type="entry name" value="ADP-RIBOSYLATION FACTOR-LIKE PROTEIN 16"/>
    <property type="match status" value="1"/>
</dbReference>
<dbReference type="Pfam" id="PF00025">
    <property type="entry name" value="Arf"/>
    <property type="match status" value="1"/>
</dbReference>
<dbReference type="PANTHER" id="PTHR46688:SF1">
    <property type="entry name" value="ADP-RIBOSYLATION FACTOR-LIKE PROTEIN 16"/>
    <property type="match status" value="1"/>
</dbReference>
<sequence length="284" mass="31277">MASLLLGKVAIPANHFDGHKSRSIATTNRSVYGALYRVKRSSPDKGNAVEVRVATSISKAIQGIRVLIKQQQQHFGVVQQEKLFENQMDDPEIKIKVLCLGPKGSGKTTLLKKLQGAEGIDNTYSPVPTIGTNIYDIHYLNKHGKKQTVTVREVGGEMAPLWSNYLDGIKKVGYCPIKPPIHDPDPQLTWLKLSSGYLCGGHFQLMSDICSSSFVLYITRRAPAEEIQGPGHIRIMGPLRSPFADLTGTRDFVFDLRGAPIDRGALGTCPKCLQGKRALIVEQW</sequence>
<evidence type="ECO:0000256" key="2">
    <source>
        <dbReference type="ARBA" id="ARBA00023134"/>
    </source>
</evidence>
<organism evidence="3 4">
    <name type="scientific">Chilo suppressalis</name>
    <name type="common">Asiatic rice borer moth</name>
    <dbReference type="NCBI Taxonomy" id="168631"/>
    <lineage>
        <taxon>Eukaryota</taxon>
        <taxon>Metazoa</taxon>
        <taxon>Ecdysozoa</taxon>
        <taxon>Arthropoda</taxon>
        <taxon>Hexapoda</taxon>
        <taxon>Insecta</taxon>
        <taxon>Pterygota</taxon>
        <taxon>Neoptera</taxon>
        <taxon>Endopterygota</taxon>
        <taxon>Lepidoptera</taxon>
        <taxon>Glossata</taxon>
        <taxon>Ditrysia</taxon>
        <taxon>Pyraloidea</taxon>
        <taxon>Crambidae</taxon>
        <taxon>Crambinae</taxon>
        <taxon>Chilo</taxon>
    </lineage>
</organism>
<evidence type="ECO:0000313" key="4">
    <source>
        <dbReference type="Proteomes" id="UP001153292"/>
    </source>
</evidence>
<gene>
    <name evidence="3" type="ORF">CHILSU_LOCUS9043</name>
</gene>
<dbReference type="InterPro" id="IPR027417">
    <property type="entry name" value="P-loop_NTPase"/>
</dbReference>
<dbReference type="Proteomes" id="UP001153292">
    <property type="component" value="Chromosome 5"/>
</dbReference>
<evidence type="ECO:0008006" key="5">
    <source>
        <dbReference type="Google" id="ProtNLM"/>
    </source>
</evidence>
<proteinExistence type="predicted"/>